<dbReference type="Proteomes" id="UP000265619">
    <property type="component" value="Unassembled WGS sequence"/>
</dbReference>
<name>A0A9X8CYU8_9BURK</name>
<proteinExistence type="predicted"/>
<dbReference type="EMBL" id="QXMN01000071">
    <property type="protein sequence ID" value="RIX73090.1"/>
    <property type="molecule type" value="Genomic_DNA"/>
</dbReference>
<protein>
    <submittedName>
        <fullName evidence="1">Uncharacterized protein</fullName>
    </submittedName>
</protein>
<dbReference type="AlphaFoldDB" id="A0A9X8CYU8"/>
<evidence type="ECO:0000313" key="1">
    <source>
        <dbReference type="EMBL" id="RIX73090.1"/>
    </source>
</evidence>
<gene>
    <name evidence="1" type="ORF">D3H34_29905</name>
</gene>
<accession>A0A9X8CYU8</accession>
<comment type="caution">
    <text evidence="1">The sequence shown here is derived from an EMBL/GenBank/DDBJ whole genome shotgun (WGS) entry which is preliminary data.</text>
</comment>
<evidence type="ECO:0000313" key="2">
    <source>
        <dbReference type="Proteomes" id="UP000265619"/>
    </source>
</evidence>
<organism evidence="1 2">
    <name type="scientific">Acidovorax cavernicola</name>
    <dbReference type="NCBI Taxonomy" id="1675792"/>
    <lineage>
        <taxon>Bacteria</taxon>
        <taxon>Pseudomonadati</taxon>
        <taxon>Pseudomonadota</taxon>
        <taxon>Betaproteobacteria</taxon>
        <taxon>Burkholderiales</taxon>
        <taxon>Comamonadaceae</taxon>
        <taxon>Acidovorax</taxon>
    </lineage>
</organism>
<keyword evidence="2" id="KW-1185">Reference proteome</keyword>
<reference evidence="1 2" key="1">
    <citation type="submission" date="2018-09" db="EMBL/GenBank/DDBJ databases">
        <title>Acidovorax cavernicola nov. sp. isolated from Gruta de las Maravillas (Aracena, Spain).</title>
        <authorList>
            <person name="Jurado V."/>
            <person name="Gutierrez-Patricio S."/>
            <person name="Gonzalez-Pimentel J.L."/>
            <person name="Miller A.Z."/>
            <person name="Laiz L."/>
            <person name="Saiz-Jimenez C."/>
        </authorList>
    </citation>
    <scope>NUCLEOTIDE SEQUENCE [LARGE SCALE GENOMIC DNA]</scope>
    <source>
        <strain evidence="1 2">1011MAR4D40.2</strain>
    </source>
</reference>
<sequence length="71" mass="8186">MQGRVCLLANRQLEEARNASKIDYLGWQIFTREPVFLKQRVELASLGNVIWPHFESVGAIREPSQIVKSFL</sequence>